<dbReference type="SUPFAM" id="SSF49785">
    <property type="entry name" value="Galactose-binding domain-like"/>
    <property type="match status" value="1"/>
</dbReference>
<reference evidence="3 4" key="1">
    <citation type="submission" date="2024-05" db="EMBL/GenBank/DDBJ databases">
        <authorList>
            <person name="Liu Q."/>
            <person name="Xin Y.-H."/>
        </authorList>
    </citation>
    <scope>NUCLEOTIDE SEQUENCE [LARGE SCALE GENOMIC DNA]</scope>
    <source>
        <strain evidence="3 4">CGMCC 1.10181</strain>
    </source>
</reference>
<dbReference type="Gene3D" id="1.10.3020.20">
    <property type="match status" value="1"/>
</dbReference>
<dbReference type="Proteomes" id="UP001419910">
    <property type="component" value="Unassembled WGS sequence"/>
</dbReference>
<dbReference type="SUPFAM" id="SSF53474">
    <property type="entry name" value="alpha/beta-Hydrolases"/>
    <property type="match status" value="1"/>
</dbReference>
<gene>
    <name evidence="3" type="ORF">ABC974_02895</name>
</gene>
<dbReference type="InterPro" id="IPR008979">
    <property type="entry name" value="Galactose-bd-like_sf"/>
</dbReference>
<comment type="caution">
    <text evidence="3">The sequence shown here is derived from an EMBL/GenBank/DDBJ whole genome shotgun (WGS) entry which is preliminary data.</text>
</comment>
<dbReference type="InterPro" id="IPR050585">
    <property type="entry name" value="Xaa-Pro_dipeptidyl-ppase/CocE"/>
</dbReference>
<dbReference type="EMBL" id="JBDIME010000002">
    <property type="protein sequence ID" value="MEN2788560.1"/>
    <property type="molecule type" value="Genomic_DNA"/>
</dbReference>
<dbReference type="PANTHER" id="PTHR43056">
    <property type="entry name" value="PEPTIDASE S9 PROLYL OLIGOPEPTIDASE"/>
    <property type="match status" value="1"/>
</dbReference>
<dbReference type="Gene3D" id="3.40.50.1820">
    <property type="entry name" value="alpha/beta hydrolase"/>
    <property type="match status" value="1"/>
</dbReference>
<dbReference type="Pfam" id="PF02129">
    <property type="entry name" value="Peptidase_S15"/>
    <property type="match status" value="2"/>
</dbReference>
<proteinExistence type="predicted"/>
<name>A0ABU9XYC9_9SPHN</name>
<evidence type="ECO:0000259" key="2">
    <source>
        <dbReference type="SMART" id="SM00939"/>
    </source>
</evidence>
<dbReference type="Gene3D" id="2.60.120.260">
    <property type="entry name" value="Galactose-binding domain-like"/>
    <property type="match status" value="1"/>
</dbReference>
<sequence length="560" mass="62512">MTEPGEFALIMRPGVDPHTAPNKPPLPPADYAVRTESGLVIERNLAIPLSDGVRIYCDLYRPEGPAGEADLPVLLSWGPYGKHGLSNQVFWPRSGVNPEWLSPLTPFEGADPVRWGAKGYAVAVVDPRGAWLSEGDFRHNGVGEAEDCVEAIRWLADQRWSNGKVGMTGVSYLACIQFWAAALRPPELAAINPWEGFTDWYREFAYHGGILETGFAPRASDNIRFSLGRTEDTWENIQAHPLMDAFWHSKEIDFEAIEAPAYIVASWADQGLHTRGTLEAYKRISSPQKWLEVHGQKKWAHYYHPENQAKRETFFDHFLKDRQTSVAAWPPVRIEVRDRAGAAEIHVEQEWPIARTVATPLWLDAADQRLAATPAGAVSTIAYDAHSGRAVFDHRFDADTEISGHASLRLWVEAEGSDDMDLFVALQKLDAAGDHVGMTFYAFFENGPVALGWLRASHRETDPARSSALQPFHRHEREDMLQPGAIVPVDIELWPSSTRFKAGETLRLVVQGSDIYDEGAPNLPFARHERTRNRGKHRLYSGPGRESCLLLPVIPAPTGD</sequence>
<feature type="domain" description="Xaa-Pro dipeptidyl-peptidase C-terminal" evidence="2">
    <location>
        <begin position="312"/>
        <end position="550"/>
    </location>
</feature>
<keyword evidence="1 3" id="KW-0378">Hydrolase</keyword>
<evidence type="ECO:0000313" key="4">
    <source>
        <dbReference type="Proteomes" id="UP001419910"/>
    </source>
</evidence>
<keyword evidence="4" id="KW-1185">Reference proteome</keyword>
<dbReference type="SMART" id="SM00939">
    <property type="entry name" value="PepX_C"/>
    <property type="match status" value="1"/>
</dbReference>
<dbReference type="PANTHER" id="PTHR43056:SF10">
    <property type="entry name" value="COCE_NOND FAMILY, PUTATIVE (AFU_ORTHOLOGUE AFUA_7G00600)-RELATED"/>
    <property type="match status" value="1"/>
</dbReference>
<dbReference type="InterPro" id="IPR005674">
    <property type="entry name" value="CocE/Ser_esterase"/>
</dbReference>
<dbReference type="InterPro" id="IPR029058">
    <property type="entry name" value="AB_hydrolase_fold"/>
</dbReference>
<evidence type="ECO:0000313" key="3">
    <source>
        <dbReference type="EMBL" id="MEN2788560.1"/>
    </source>
</evidence>
<accession>A0ABU9XYC9</accession>
<dbReference type="Pfam" id="PF08530">
    <property type="entry name" value="PepX_C"/>
    <property type="match status" value="1"/>
</dbReference>
<organism evidence="3 4">
    <name type="scientific">Sphingomonas oligophenolica</name>
    <dbReference type="NCBI Taxonomy" id="301154"/>
    <lineage>
        <taxon>Bacteria</taxon>
        <taxon>Pseudomonadati</taxon>
        <taxon>Pseudomonadota</taxon>
        <taxon>Alphaproteobacteria</taxon>
        <taxon>Sphingomonadales</taxon>
        <taxon>Sphingomonadaceae</taxon>
        <taxon>Sphingomonas</taxon>
    </lineage>
</organism>
<dbReference type="InterPro" id="IPR000383">
    <property type="entry name" value="Xaa-Pro-like_dom"/>
</dbReference>
<dbReference type="NCBIfam" id="TIGR00976">
    <property type="entry name" value="CocE_NonD"/>
    <property type="match status" value="2"/>
</dbReference>
<evidence type="ECO:0000256" key="1">
    <source>
        <dbReference type="ARBA" id="ARBA00022801"/>
    </source>
</evidence>
<dbReference type="InterPro" id="IPR013736">
    <property type="entry name" value="Xaa-Pro_dipept_C"/>
</dbReference>
<protein>
    <submittedName>
        <fullName evidence="3">CocE/NonD family hydrolase</fullName>
    </submittedName>
</protein>
<dbReference type="RefSeq" id="WP_343890577.1">
    <property type="nucleotide sequence ID" value="NZ_BAAAEH010000035.1"/>
</dbReference>
<dbReference type="GO" id="GO:0016787">
    <property type="term" value="F:hydrolase activity"/>
    <property type="evidence" value="ECO:0007669"/>
    <property type="project" value="UniProtKB-KW"/>
</dbReference>